<accession>A0A9X2C6U4</accession>
<comment type="caution">
    <text evidence="1">The sequence shown here is derived from an EMBL/GenBank/DDBJ whole genome shotgun (WGS) entry which is preliminary data.</text>
</comment>
<reference evidence="1 2" key="1">
    <citation type="journal article" date="2022" name="Int. J. Syst. Evol. Microbiol.">
        <title>Pseudomonas aegrilactucae sp. nov. and Pseudomonas morbosilactucae sp. nov., pathogens causing bacterial rot of lettuce in Japan.</title>
        <authorList>
            <person name="Sawada H."/>
            <person name="Fujikawa T."/>
            <person name="Satou M."/>
        </authorList>
    </citation>
    <scope>NUCLEOTIDE SEQUENCE [LARGE SCALE GENOMIC DNA]</scope>
    <source>
        <strain evidence="1 2">MAFF 302030</strain>
    </source>
</reference>
<name>A0A9X2C6U4_9PSED</name>
<dbReference type="RefSeq" id="WP_268265377.1">
    <property type="nucleotide sequence ID" value="NZ_JALQCW010000030.1"/>
</dbReference>
<dbReference type="Proteomes" id="UP001155059">
    <property type="component" value="Unassembled WGS sequence"/>
</dbReference>
<organism evidence="1 2">
    <name type="scientific">Pseudomonas morbosilactucae</name>
    <dbReference type="NCBI Taxonomy" id="2938197"/>
    <lineage>
        <taxon>Bacteria</taxon>
        <taxon>Pseudomonadati</taxon>
        <taxon>Pseudomonadota</taxon>
        <taxon>Gammaproteobacteria</taxon>
        <taxon>Pseudomonadales</taxon>
        <taxon>Pseudomonadaceae</taxon>
        <taxon>Pseudomonas</taxon>
    </lineage>
</organism>
<gene>
    <name evidence="1" type="ORF">M1B34_13355</name>
</gene>
<sequence>MDAATRKPIMKFTSAGHVIDPRTVSYRSLGFGEAPTTPATPYELCINHSDLPHSFLECADTFTAECKTDDQAQGFIDIPELAALNYPSFRELLKRHPDLAARLVQDYLYFELFFSLFPNASDLKVVINSITHVDSKEGVIRLTGETYAARKP</sequence>
<proteinExistence type="predicted"/>
<protein>
    <submittedName>
        <fullName evidence="1">Uncharacterized protein</fullName>
    </submittedName>
</protein>
<evidence type="ECO:0000313" key="2">
    <source>
        <dbReference type="Proteomes" id="UP001155059"/>
    </source>
</evidence>
<evidence type="ECO:0000313" key="1">
    <source>
        <dbReference type="EMBL" id="MCK9798683.1"/>
    </source>
</evidence>
<dbReference type="AlphaFoldDB" id="A0A9X2C6U4"/>
<reference evidence="1 2" key="2">
    <citation type="journal article" date="2023" name="Plant Pathol.">
        <title>Dismantling and reorganizing Pseudomonas marginalis sensu#lato.</title>
        <authorList>
            <person name="Sawada H."/>
            <person name="Fujikawa T."/>
            <person name="Satou M."/>
        </authorList>
    </citation>
    <scope>NUCLEOTIDE SEQUENCE [LARGE SCALE GENOMIC DNA]</scope>
    <source>
        <strain evidence="1 2">MAFF 302030</strain>
    </source>
</reference>
<dbReference type="EMBL" id="JALQCW010000030">
    <property type="protein sequence ID" value="MCK9798683.1"/>
    <property type="molecule type" value="Genomic_DNA"/>
</dbReference>